<reference evidence="2 3" key="1">
    <citation type="journal article" date="2021" name="J. Hered.">
        <title>A chromosome-level genome assembly of the parasitoid wasp, Cotesia glomerata (Hymenoptera: Braconidae).</title>
        <authorList>
            <person name="Pinto B.J."/>
            <person name="Weis J.J."/>
            <person name="Gamble T."/>
            <person name="Ode P.J."/>
            <person name="Paul R."/>
            <person name="Zaspel J.M."/>
        </authorList>
    </citation>
    <scope>NUCLEOTIDE SEQUENCE [LARGE SCALE GENOMIC DNA]</scope>
    <source>
        <strain evidence="2">CgM1</strain>
    </source>
</reference>
<name>A0AAV7IJ97_COTGL</name>
<feature type="region of interest" description="Disordered" evidence="1">
    <location>
        <begin position="86"/>
        <end position="106"/>
    </location>
</feature>
<evidence type="ECO:0000313" key="3">
    <source>
        <dbReference type="Proteomes" id="UP000826195"/>
    </source>
</evidence>
<proteinExistence type="predicted"/>
<keyword evidence="3" id="KW-1185">Reference proteome</keyword>
<gene>
    <name evidence="2" type="ORF">KQX54_008083</name>
</gene>
<dbReference type="Proteomes" id="UP000826195">
    <property type="component" value="Unassembled WGS sequence"/>
</dbReference>
<protein>
    <submittedName>
        <fullName evidence="2">Uncharacterized protein</fullName>
    </submittedName>
</protein>
<evidence type="ECO:0000313" key="2">
    <source>
        <dbReference type="EMBL" id="KAH0554163.1"/>
    </source>
</evidence>
<accession>A0AAV7IJ97</accession>
<dbReference type="AlphaFoldDB" id="A0AAV7IJ97"/>
<sequence length="106" mass="12476">MKYMWARNKQPGGVKRAEGAIGTCGDTLRSTLYSSFRMSMHYTGVRVKRSQSGFTPIYYPPFTYTLTPFSFTSTTTLYYSKSRVNHVNPTELREKKRRRRETRNWT</sequence>
<dbReference type="EMBL" id="JAHXZJ010001119">
    <property type="protein sequence ID" value="KAH0554163.1"/>
    <property type="molecule type" value="Genomic_DNA"/>
</dbReference>
<organism evidence="2 3">
    <name type="scientific">Cotesia glomerata</name>
    <name type="common">Lepidopteran parasitic wasp</name>
    <name type="synonym">Apanteles glomeratus</name>
    <dbReference type="NCBI Taxonomy" id="32391"/>
    <lineage>
        <taxon>Eukaryota</taxon>
        <taxon>Metazoa</taxon>
        <taxon>Ecdysozoa</taxon>
        <taxon>Arthropoda</taxon>
        <taxon>Hexapoda</taxon>
        <taxon>Insecta</taxon>
        <taxon>Pterygota</taxon>
        <taxon>Neoptera</taxon>
        <taxon>Endopterygota</taxon>
        <taxon>Hymenoptera</taxon>
        <taxon>Apocrita</taxon>
        <taxon>Ichneumonoidea</taxon>
        <taxon>Braconidae</taxon>
        <taxon>Microgastrinae</taxon>
        <taxon>Cotesia</taxon>
    </lineage>
</organism>
<feature type="compositionally biased region" description="Basic residues" evidence="1">
    <location>
        <begin position="95"/>
        <end position="106"/>
    </location>
</feature>
<evidence type="ECO:0000256" key="1">
    <source>
        <dbReference type="SAM" id="MobiDB-lite"/>
    </source>
</evidence>
<comment type="caution">
    <text evidence="2">The sequence shown here is derived from an EMBL/GenBank/DDBJ whole genome shotgun (WGS) entry which is preliminary data.</text>
</comment>